<sequence>MNVPLEECLLTAGGEHPVHRLPGERQPQAEQMALHQLAPQTDRDLAEVDLGFGAGQVRLLDEHLRRATAGLDPNLRLPLGDVGAHDLVGHVVHRVLVDQPAIDPDHRVTLLPRRIQISQQHLVDHRLERIQLGTARRVRFPRLRPRRTQRLLNSPPAHPVLALQRPARHALASVTPQRGIQLDLRLTRRHRRCSFTEHIYLATATPRVTLLLTNNFPAHQPVTSTQTDN</sequence>
<proteinExistence type="predicted"/>
<gene>
    <name evidence="1" type="ORF">ACFPIH_55760</name>
</gene>
<dbReference type="EMBL" id="JBHSFK010000090">
    <property type="protein sequence ID" value="MFC4508548.1"/>
    <property type="molecule type" value="Genomic_DNA"/>
</dbReference>
<reference evidence="2" key="1">
    <citation type="journal article" date="2019" name="Int. J. Syst. Evol. Microbiol.">
        <title>The Global Catalogue of Microorganisms (GCM) 10K type strain sequencing project: providing services to taxonomists for standard genome sequencing and annotation.</title>
        <authorList>
            <consortium name="The Broad Institute Genomics Platform"/>
            <consortium name="The Broad Institute Genome Sequencing Center for Infectious Disease"/>
            <person name="Wu L."/>
            <person name="Ma J."/>
        </authorList>
    </citation>
    <scope>NUCLEOTIDE SEQUENCE [LARGE SCALE GENOMIC DNA]</scope>
    <source>
        <strain evidence="2">CGMCC 4.7177</strain>
    </source>
</reference>
<keyword evidence="2" id="KW-1185">Reference proteome</keyword>
<dbReference type="RefSeq" id="WP_381187871.1">
    <property type="nucleotide sequence ID" value="NZ_JBHSFK010000090.1"/>
</dbReference>
<evidence type="ECO:0000313" key="2">
    <source>
        <dbReference type="Proteomes" id="UP001595839"/>
    </source>
</evidence>
<dbReference type="Proteomes" id="UP001595839">
    <property type="component" value="Unassembled WGS sequence"/>
</dbReference>
<accession>A0ABV9BC38</accession>
<organism evidence="1 2">
    <name type="scientific">Streptomyces vulcanius</name>
    <dbReference type="NCBI Taxonomy" id="1441876"/>
    <lineage>
        <taxon>Bacteria</taxon>
        <taxon>Bacillati</taxon>
        <taxon>Actinomycetota</taxon>
        <taxon>Actinomycetes</taxon>
        <taxon>Kitasatosporales</taxon>
        <taxon>Streptomycetaceae</taxon>
        <taxon>Streptomyces</taxon>
    </lineage>
</organism>
<evidence type="ECO:0000313" key="1">
    <source>
        <dbReference type="EMBL" id="MFC4508548.1"/>
    </source>
</evidence>
<comment type="caution">
    <text evidence="1">The sequence shown here is derived from an EMBL/GenBank/DDBJ whole genome shotgun (WGS) entry which is preliminary data.</text>
</comment>
<name>A0ABV9BC38_9ACTN</name>
<protein>
    <submittedName>
        <fullName evidence="1">Uncharacterized protein</fullName>
    </submittedName>
</protein>